<protein>
    <recommendedName>
        <fullName evidence="7">UDP-N-acetylmuramoyl-L-alanyl-D-glutamate--2,6-diaminopimelate ligase</fullName>
        <ecNumber evidence="7">6.3.2.13</ecNumber>
    </recommendedName>
    <alternativeName>
        <fullName evidence="7">Meso-A2pm-adding enzyme</fullName>
    </alternativeName>
    <alternativeName>
        <fullName evidence="7">Meso-diaminopimelate-adding enzyme</fullName>
    </alternativeName>
    <alternativeName>
        <fullName evidence="7">UDP-MurNAc-L-Ala-D-Glu:meso-diaminopimelate ligase</fullName>
    </alternativeName>
    <alternativeName>
        <fullName evidence="7">UDP-MurNAc-tripeptide synthetase</fullName>
    </alternativeName>
    <alternativeName>
        <fullName evidence="7">UDP-N-acetylmuramyl-tripeptide synthetase</fullName>
    </alternativeName>
</protein>
<feature type="modified residue" description="N6-carboxylysine" evidence="7">
    <location>
        <position position="269"/>
    </location>
</feature>
<dbReference type="InterPro" id="IPR004101">
    <property type="entry name" value="Mur_ligase_C"/>
</dbReference>
<evidence type="ECO:0000256" key="1">
    <source>
        <dbReference type="ARBA" id="ARBA00005898"/>
    </source>
</evidence>
<dbReference type="GO" id="GO:0009252">
    <property type="term" value="P:peptidoglycan biosynthetic process"/>
    <property type="evidence" value="ECO:0007669"/>
    <property type="project" value="UniProtKB-UniRule"/>
</dbReference>
<comment type="PTM">
    <text evidence="7">Carboxylation is probably crucial for Mg(2+) binding and, consequently, for the gamma-phosphate positioning of ATP.</text>
</comment>
<evidence type="ECO:0000256" key="3">
    <source>
        <dbReference type="ARBA" id="ARBA00022960"/>
    </source>
</evidence>
<dbReference type="GO" id="GO:0005524">
    <property type="term" value="F:ATP binding"/>
    <property type="evidence" value="ECO:0007669"/>
    <property type="project" value="UniProtKB-UniRule"/>
</dbReference>
<evidence type="ECO:0000313" key="14">
    <source>
        <dbReference type="Proteomes" id="UP000243342"/>
    </source>
</evidence>
<dbReference type="Gene3D" id="3.90.190.20">
    <property type="entry name" value="Mur ligase, C-terminal domain"/>
    <property type="match status" value="1"/>
</dbReference>
<feature type="binding site" evidence="7">
    <location>
        <position position="66"/>
    </location>
    <ligand>
        <name>UDP-N-acetyl-alpha-D-muramoyl-L-alanyl-D-glutamate</name>
        <dbReference type="ChEBI" id="CHEBI:83900"/>
    </ligand>
</feature>
<keyword evidence="5 7" id="KW-0131">Cell cycle</keyword>
<feature type="compositionally biased region" description="Basic and acidic residues" evidence="9">
    <location>
        <begin position="1"/>
        <end position="11"/>
    </location>
</feature>
<dbReference type="NCBIfam" id="NF001124">
    <property type="entry name" value="PRK00139.1-2"/>
    <property type="match status" value="1"/>
</dbReference>
<feature type="region of interest" description="Disordered" evidence="9">
    <location>
        <begin position="537"/>
        <end position="563"/>
    </location>
</feature>
<dbReference type="EMBL" id="MLCF01000028">
    <property type="protein sequence ID" value="OIV38166.1"/>
    <property type="molecule type" value="Genomic_DNA"/>
</dbReference>
<dbReference type="Gene3D" id="3.40.1390.10">
    <property type="entry name" value="MurE/MurF, N-terminal domain"/>
    <property type="match status" value="1"/>
</dbReference>
<comment type="caution">
    <text evidence="7">Lacks conserved residue(s) required for the propagation of feature annotation.</text>
</comment>
<dbReference type="Proteomes" id="UP000243342">
    <property type="component" value="Unassembled WGS sequence"/>
</dbReference>
<feature type="region of interest" description="Disordered" evidence="9">
    <location>
        <begin position="1"/>
        <end position="29"/>
    </location>
</feature>
<keyword evidence="7" id="KW-0547">Nucleotide-binding</keyword>
<dbReference type="PANTHER" id="PTHR23135:SF4">
    <property type="entry name" value="UDP-N-ACETYLMURAMOYL-L-ALANYL-D-GLUTAMATE--2,6-DIAMINOPIMELATE LIGASE MURE HOMOLOG, CHLOROPLASTIC"/>
    <property type="match status" value="1"/>
</dbReference>
<feature type="short sequence motif" description="Meso-diaminopimelate recognition motif" evidence="7">
    <location>
        <begin position="458"/>
        <end position="461"/>
    </location>
</feature>
<comment type="caution">
    <text evidence="13">The sequence shown here is derived from an EMBL/GenBank/DDBJ whole genome shotgun (WGS) entry which is preliminary data.</text>
</comment>
<dbReference type="InterPro" id="IPR000713">
    <property type="entry name" value="Mur_ligase_N"/>
</dbReference>
<evidence type="ECO:0000256" key="2">
    <source>
        <dbReference type="ARBA" id="ARBA00022618"/>
    </source>
</evidence>
<keyword evidence="6 7" id="KW-0961">Cell wall biogenesis/degradation</keyword>
<dbReference type="GO" id="GO:0071555">
    <property type="term" value="P:cell wall organization"/>
    <property type="evidence" value="ECO:0007669"/>
    <property type="project" value="UniProtKB-KW"/>
</dbReference>
<feature type="domain" description="Mur ligase central" evidence="12">
    <location>
        <begin position="153"/>
        <end position="361"/>
    </location>
</feature>
<dbReference type="GO" id="GO:0051301">
    <property type="term" value="P:cell division"/>
    <property type="evidence" value="ECO:0007669"/>
    <property type="project" value="UniProtKB-KW"/>
</dbReference>
<dbReference type="Pfam" id="PF02875">
    <property type="entry name" value="Mur_ligase_C"/>
    <property type="match status" value="1"/>
</dbReference>
<evidence type="ECO:0000256" key="9">
    <source>
        <dbReference type="SAM" id="MobiDB-lite"/>
    </source>
</evidence>
<gene>
    <name evidence="7" type="primary">murE</name>
    <name evidence="13" type="ORF">BIV57_07240</name>
</gene>
<reference evidence="13 14" key="1">
    <citation type="submission" date="2016-10" db="EMBL/GenBank/DDBJ databases">
        <title>Genome sequence of Streptomyces gilvigriseus MUSC 26.</title>
        <authorList>
            <person name="Lee L.-H."/>
            <person name="Ser H.-L."/>
        </authorList>
    </citation>
    <scope>NUCLEOTIDE SEQUENCE [LARGE SCALE GENOMIC DNA]</scope>
    <source>
        <strain evidence="13 14">MUSC 26</strain>
    </source>
</reference>
<feature type="domain" description="Mur ligase N-terminal catalytic" evidence="10">
    <location>
        <begin position="58"/>
        <end position="122"/>
    </location>
</feature>
<dbReference type="GO" id="GO:0000287">
    <property type="term" value="F:magnesium ion binding"/>
    <property type="evidence" value="ECO:0007669"/>
    <property type="project" value="UniProtKB-UniRule"/>
</dbReference>
<dbReference type="SUPFAM" id="SSF53623">
    <property type="entry name" value="MurD-like peptide ligases, catalytic domain"/>
    <property type="match status" value="1"/>
</dbReference>
<evidence type="ECO:0000259" key="10">
    <source>
        <dbReference type="Pfam" id="PF01225"/>
    </source>
</evidence>
<comment type="catalytic activity">
    <reaction evidence="7">
        <text>UDP-N-acetyl-alpha-D-muramoyl-L-alanyl-D-glutamate + meso-2,6-diaminopimelate + ATP = UDP-N-acetyl-alpha-D-muramoyl-L-alanyl-gamma-D-glutamyl-meso-2,6-diaminopimelate + ADP + phosphate + H(+)</text>
        <dbReference type="Rhea" id="RHEA:23676"/>
        <dbReference type="ChEBI" id="CHEBI:15378"/>
        <dbReference type="ChEBI" id="CHEBI:30616"/>
        <dbReference type="ChEBI" id="CHEBI:43474"/>
        <dbReference type="ChEBI" id="CHEBI:57791"/>
        <dbReference type="ChEBI" id="CHEBI:83900"/>
        <dbReference type="ChEBI" id="CHEBI:83905"/>
        <dbReference type="ChEBI" id="CHEBI:456216"/>
        <dbReference type="EC" id="6.3.2.13"/>
    </reaction>
</comment>
<keyword evidence="3 7" id="KW-0133">Cell shape</keyword>
<feature type="binding site" evidence="7">
    <location>
        <begin position="458"/>
        <end position="461"/>
    </location>
    <ligand>
        <name>meso-2,6-diaminopimelate</name>
        <dbReference type="ChEBI" id="CHEBI:57791"/>
    </ligand>
</feature>
<feature type="binding site" evidence="7">
    <location>
        <begin position="155"/>
        <end position="161"/>
    </location>
    <ligand>
        <name>ATP</name>
        <dbReference type="ChEBI" id="CHEBI:30616"/>
    </ligand>
</feature>
<dbReference type="NCBIfam" id="TIGR01085">
    <property type="entry name" value="murE"/>
    <property type="match status" value="1"/>
</dbReference>
<dbReference type="InterPro" id="IPR036565">
    <property type="entry name" value="Mur-like_cat_sf"/>
</dbReference>
<dbReference type="Pfam" id="PF08245">
    <property type="entry name" value="Mur_ligase_M"/>
    <property type="match status" value="1"/>
</dbReference>
<evidence type="ECO:0000256" key="7">
    <source>
        <dbReference type="HAMAP-Rule" id="MF_00208"/>
    </source>
</evidence>
<dbReference type="AlphaFoldDB" id="A0A1J7BHN3"/>
<feature type="binding site" evidence="7">
    <location>
        <position position="237"/>
    </location>
    <ligand>
        <name>UDP-N-acetyl-alpha-D-muramoyl-L-alanyl-D-glutamate</name>
        <dbReference type="ChEBI" id="CHEBI:83900"/>
    </ligand>
</feature>
<keyword evidence="7 13" id="KW-0436">Ligase</keyword>
<organism evidence="13 14">
    <name type="scientific">Mangrovactinospora gilvigrisea</name>
    <dbReference type="NCBI Taxonomy" id="1428644"/>
    <lineage>
        <taxon>Bacteria</taxon>
        <taxon>Bacillati</taxon>
        <taxon>Actinomycetota</taxon>
        <taxon>Actinomycetes</taxon>
        <taxon>Kitasatosporales</taxon>
        <taxon>Streptomycetaceae</taxon>
        <taxon>Mangrovactinospora</taxon>
    </lineage>
</organism>
<evidence type="ECO:0000256" key="6">
    <source>
        <dbReference type="ARBA" id="ARBA00023316"/>
    </source>
</evidence>
<accession>A0A1J7BHN3</accession>
<keyword evidence="14" id="KW-1185">Reference proteome</keyword>
<evidence type="ECO:0000259" key="12">
    <source>
        <dbReference type="Pfam" id="PF08245"/>
    </source>
</evidence>
<dbReference type="Gene3D" id="3.40.1190.10">
    <property type="entry name" value="Mur-like, catalytic domain"/>
    <property type="match status" value="1"/>
</dbReference>
<evidence type="ECO:0000256" key="4">
    <source>
        <dbReference type="ARBA" id="ARBA00022984"/>
    </source>
</evidence>
<feature type="binding site" evidence="7">
    <location>
        <position position="518"/>
    </location>
    <ligand>
        <name>meso-2,6-diaminopimelate</name>
        <dbReference type="ChEBI" id="CHEBI:57791"/>
    </ligand>
</feature>
<feature type="domain" description="Mur ligase C-terminal" evidence="11">
    <location>
        <begin position="383"/>
        <end position="516"/>
    </location>
</feature>
<keyword evidence="7" id="KW-0963">Cytoplasm</keyword>
<dbReference type="InterPro" id="IPR013221">
    <property type="entry name" value="Mur_ligase_cen"/>
</dbReference>
<comment type="subcellular location">
    <subcellularLocation>
        <location evidence="7 8">Cytoplasm</location>
    </subcellularLocation>
</comment>
<dbReference type="InterPro" id="IPR005761">
    <property type="entry name" value="UDP-N-AcMur-Glu-dNH2Pim_ligase"/>
</dbReference>
<dbReference type="EC" id="6.3.2.13" evidence="7"/>
<dbReference type="HAMAP" id="MF_00208">
    <property type="entry name" value="MurE"/>
    <property type="match status" value="1"/>
</dbReference>
<sequence>MPKPDQSRPPRTDAPPPARPGSVRPARVTPTSLAGLAKELEGVHGGARIARDEAPEAEVSGITNDSRDVRPGDLYAALPGARVHGADFTAQVVEAGAAALLTDEEGARRAREAFAAGTPEVPLLIEPDPRAVMGAAAARIYGHPADALTLVGITGTNGKSTTGFLAHGALSHGAHAEAGLVGGVEIRLGGEHPEPGVPAERTTPEATQLHALFAAMRERGTQSAAMEVSSHALVFGRVDGAVFDVAVFNNLTPEHLDFHADMEDYFRAKAQLFTPHRARRGIVNIDDAYGRRLAEEVAEIPVQTYSATGDPDADWRATDVELRPGGSTFTVHAPDGACARASVELPGPFNVANALAAIAAATTAGRPLAEAVAGVAAVPGVPGRMERVDGPEGSRVLGVVDFAHKPDALENALTALREVTPGKLLVVVGAGGDRDQLKRPHMGAAAARLADTAILTSDNPRTEDALAILVQLLEGAARVPERQRGNVLMMVDREEAIRSAVRRARPGDTVLVAGKGHEVGQYVGGEVRPFDDREVLGRALHELSGPPPTDGAASPKDPKEQQS</sequence>
<name>A0A1J7BHN3_9ACTN</name>
<feature type="binding site" evidence="7">
    <location>
        <position position="514"/>
    </location>
    <ligand>
        <name>meso-2,6-diaminopimelate</name>
        <dbReference type="ChEBI" id="CHEBI:57791"/>
    </ligand>
</feature>
<evidence type="ECO:0000256" key="8">
    <source>
        <dbReference type="RuleBase" id="RU004135"/>
    </source>
</evidence>
<comment type="cofactor">
    <cofactor evidence="7">
        <name>Mg(2+)</name>
        <dbReference type="ChEBI" id="CHEBI:18420"/>
    </cofactor>
</comment>
<dbReference type="InterPro" id="IPR036615">
    <property type="entry name" value="Mur_ligase_C_dom_sf"/>
</dbReference>
<dbReference type="NCBIfam" id="NF001126">
    <property type="entry name" value="PRK00139.1-4"/>
    <property type="match status" value="1"/>
</dbReference>
<comment type="function">
    <text evidence="7">Catalyzes the addition of meso-diaminopimelic acid to the nucleotide precursor UDP-N-acetylmuramoyl-L-alanyl-D-glutamate (UMAG) in the biosynthesis of bacterial cell-wall peptidoglycan.</text>
</comment>
<dbReference type="OrthoDB" id="9800958at2"/>
<dbReference type="STRING" id="1428644.BIV57_07240"/>
<dbReference type="PANTHER" id="PTHR23135">
    <property type="entry name" value="MUR LIGASE FAMILY MEMBER"/>
    <property type="match status" value="1"/>
</dbReference>
<dbReference type="SUPFAM" id="SSF53244">
    <property type="entry name" value="MurD-like peptide ligases, peptide-binding domain"/>
    <property type="match status" value="1"/>
</dbReference>
<dbReference type="SUPFAM" id="SSF63418">
    <property type="entry name" value="MurE/MurF N-terminal domain"/>
    <property type="match status" value="1"/>
</dbReference>
<evidence type="ECO:0000256" key="5">
    <source>
        <dbReference type="ARBA" id="ARBA00023306"/>
    </source>
</evidence>
<feature type="binding site" evidence="7">
    <location>
        <position position="229"/>
    </location>
    <ligand>
        <name>UDP-N-acetyl-alpha-D-muramoyl-L-alanyl-D-glutamate</name>
        <dbReference type="ChEBI" id="CHEBI:83900"/>
    </ligand>
</feature>
<dbReference type="InterPro" id="IPR035911">
    <property type="entry name" value="MurE/MurF_N"/>
</dbReference>
<feature type="binding site" evidence="7">
    <location>
        <position position="434"/>
    </location>
    <ligand>
        <name>meso-2,6-diaminopimelate</name>
        <dbReference type="ChEBI" id="CHEBI:57791"/>
    </ligand>
</feature>
<keyword evidence="7" id="KW-0067">ATP-binding</keyword>
<keyword evidence="2 7" id="KW-0132">Cell division</keyword>
<keyword evidence="4 7" id="KW-0573">Peptidoglycan synthesis</keyword>
<dbReference type="UniPathway" id="UPA00219"/>
<evidence type="ECO:0000313" key="13">
    <source>
        <dbReference type="EMBL" id="OIV38166.1"/>
    </source>
</evidence>
<feature type="region of interest" description="Disordered" evidence="9">
    <location>
        <begin position="44"/>
        <end position="69"/>
    </location>
</feature>
<keyword evidence="7" id="KW-0460">Magnesium</keyword>
<evidence type="ECO:0000259" key="11">
    <source>
        <dbReference type="Pfam" id="PF02875"/>
    </source>
</evidence>
<dbReference type="RefSeq" id="WP_079170105.1">
    <property type="nucleotide sequence ID" value="NZ_MLCF01000028.1"/>
</dbReference>
<dbReference type="GO" id="GO:0005737">
    <property type="term" value="C:cytoplasm"/>
    <property type="evidence" value="ECO:0007669"/>
    <property type="project" value="UniProtKB-SubCell"/>
</dbReference>
<dbReference type="GO" id="GO:0008360">
    <property type="term" value="P:regulation of cell shape"/>
    <property type="evidence" value="ECO:0007669"/>
    <property type="project" value="UniProtKB-KW"/>
</dbReference>
<comment type="pathway">
    <text evidence="7 8">Cell wall biogenesis; peptidoglycan biosynthesis.</text>
</comment>
<dbReference type="Pfam" id="PF01225">
    <property type="entry name" value="Mur_ligase"/>
    <property type="match status" value="1"/>
</dbReference>
<dbReference type="GO" id="GO:0008765">
    <property type="term" value="F:UDP-N-acetylmuramoylalanyl-D-glutamate-2,6-diaminopimelate ligase activity"/>
    <property type="evidence" value="ECO:0007669"/>
    <property type="project" value="UniProtKB-UniRule"/>
</dbReference>
<proteinExistence type="inferred from homology"/>
<feature type="binding site" evidence="7">
    <location>
        <begin position="202"/>
        <end position="203"/>
    </location>
    <ligand>
        <name>UDP-N-acetyl-alpha-D-muramoyl-L-alanyl-D-glutamate</name>
        <dbReference type="ChEBI" id="CHEBI:83900"/>
    </ligand>
</feature>
<comment type="similarity">
    <text evidence="1 7">Belongs to the MurCDEF family. MurE subfamily.</text>
</comment>